<dbReference type="AlphaFoldDB" id="A0A8H6X7Z2"/>
<gene>
    <name evidence="1" type="ORF">MVEN_02157700</name>
</gene>
<accession>A0A8H6X7Z2</accession>
<organism evidence="1 2">
    <name type="scientific">Mycena venus</name>
    <dbReference type="NCBI Taxonomy" id="2733690"/>
    <lineage>
        <taxon>Eukaryota</taxon>
        <taxon>Fungi</taxon>
        <taxon>Dikarya</taxon>
        <taxon>Basidiomycota</taxon>
        <taxon>Agaricomycotina</taxon>
        <taxon>Agaricomycetes</taxon>
        <taxon>Agaricomycetidae</taxon>
        <taxon>Agaricales</taxon>
        <taxon>Marasmiineae</taxon>
        <taxon>Mycenaceae</taxon>
        <taxon>Mycena</taxon>
    </lineage>
</organism>
<comment type="caution">
    <text evidence="1">The sequence shown here is derived from an EMBL/GenBank/DDBJ whole genome shotgun (WGS) entry which is preliminary data.</text>
</comment>
<keyword evidence="2" id="KW-1185">Reference proteome</keyword>
<name>A0A8H6X7Z2_9AGAR</name>
<proteinExistence type="predicted"/>
<evidence type="ECO:0000313" key="1">
    <source>
        <dbReference type="EMBL" id="KAF7336107.1"/>
    </source>
</evidence>
<protein>
    <recommendedName>
        <fullName evidence="3">F-box domain-containing protein</fullName>
    </recommendedName>
</protein>
<dbReference type="EMBL" id="JACAZI010000023">
    <property type="protein sequence ID" value="KAF7336107.1"/>
    <property type="molecule type" value="Genomic_DNA"/>
</dbReference>
<sequence>MVNHSMRDRSRTLASPGDILPVELWELIFHHIEFDPELLCLARVCSTFNAVSIRLLLDRHGQGQDVFDCTDLQLSVSTLPGLYLSLRSFSATRVTCSFDRAETRWNIHLLDALLTRTPNLRRLDLEFNHDLLGGLPCVTRAFRDMVASVVHRTTGPVFIFLADEIFSCWPHDVDTWDLQQSLFMFPDLGTKTGTWVKRIRERFGRKPVPTKSTTGKILLHTGDIVDMKRLPSLRAVSIQLVESNKDSPCALLILNPGEVDTICLGRLYGANIPAVDLGGALIHVSLPSLRHVIIRTDKANPTALRTFLANHPQVSDIKYDVPGGLLTSTNKLIDPPLAHPTLALFRSAINALGSARVLCGLQDSPNLYEFAFSFPRTLRPEQLALLLEDLRLVAVRTRDTKLTLGVWEPQHLAQPVKLWASEEEAWEVARTMHAVHVCLIKTSTIRDAREMFPWLAQLPSAAEIHFEIHEDFPYMDDIPSGFNPQEGIPEFLEEARAALVSVQDITAWCYL</sequence>
<reference evidence="1" key="1">
    <citation type="submission" date="2020-05" db="EMBL/GenBank/DDBJ databases">
        <title>Mycena genomes resolve the evolution of fungal bioluminescence.</title>
        <authorList>
            <person name="Tsai I.J."/>
        </authorList>
    </citation>
    <scope>NUCLEOTIDE SEQUENCE</scope>
    <source>
        <strain evidence="1">CCC161011</strain>
    </source>
</reference>
<dbReference type="OrthoDB" id="3060100at2759"/>
<evidence type="ECO:0008006" key="3">
    <source>
        <dbReference type="Google" id="ProtNLM"/>
    </source>
</evidence>
<evidence type="ECO:0000313" key="2">
    <source>
        <dbReference type="Proteomes" id="UP000620124"/>
    </source>
</evidence>
<dbReference type="Proteomes" id="UP000620124">
    <property type="component" value="Unassembled WGS sequence"/>
</dbReference>